<sequence length="150" mass="17029">MEVVRNIQLKLDVPEDNHEVLDETFEQFRQAAQHVADHGWNDNPYNITDTKNTLHKETYSDVRENLSLQSSLVQSARNLAATALGNCKDRILEDGKKASKPDASNPLFRMGRFSGRTTTNFSLKRKRKSTSSTSMRPGLRVLRRSTSSFC</sequence>
<dbReference type="AlphaFoldDB" id="A0A1H8MRK0"/>
<evidence type="ECO:0000313" key="2">
    <source>
        <dbReference type="EMBL" id="SEO19864.1"/>
    </source>
</evidence>
<protein>
    <submittedName>
        <fullName evidence="2">Transposase, putative, N-terminal domain-containing protein</fullName>
    </submittedName>
</protein>
<reference evidence="3" key="1">
    <citation type="submission" date="2016-10" db="EMBL/GenBank/DDBJ databases">
        <authorList>
            <person name="Varghese N."/>
            <person name="Submissions S."/>
        </authorList>
    </citation>
    <scope>NUCLEOTIDE SEQUENCE [LARGE SCALE GENOMIC DNA]</scope>
    <source>
        <strain evidence="3">CGMCC 1.10121</strain>
    </source>
</reference>
<dbReference type="EMBL" id="FODV01000001">
    <property type="protein sequence ID" value="SEO19864.1"/>
    <property type="molecule type" value="Genomic_DNA"/>
</dbReference>
<proteinExistence type="predicted"/>
<evidence type="ECO:0000313" key="3">
    <source>
        <dbReference type="Proteomes" id="UP000199126"/>
    </source>
</evidence>
<gene>
    <name evidence="2" type="ORF">SAMN04487948_10137</name>
</gene>
<accession>A0A1H8MRK0</accession>
<feature type="region of interest" description="Disordered" evidence="1">
    <location>
        <begin position="119"/>
        <end position="138"/>
    </location>
</feature>
<name>A0A1H8MRK0_9EURY</name>
<dbReference type="Proteomes" id="UP000199126">
    <property type="component" value="Unassembled WGS sequence"/>
</dbReference>
<keyword evidence="3" id="KW-1185">Reference proteome</keyword>
<evidence type="ECO:0000256" key="1">
    <source>
        <dbReference type="SAM" id="MobiDB-lite"/>
    </source>
</evidence>
<organism evidence="2 3">
    <name type="scientific">Halogranum amylolyticum</name>
    <dbReference type="NCBI Taxonomy" id="660520"/>
    <lineage>
        <taxon>Archaea</taxon>
        <taxon>Methanobacteriati</taxon>
        <taxon>Methanobacteriota</taxon>
        <taxon>Stenosarchaea group</taxon>
        <taxon>Halobacteria</taxon>
        <taxon>Halobacteriales</taxon>
        <taxon>Haloferacaceae</taxon>
    </lineage>
</organism>